<reference evidence="1 2" key="1">
    <citation type="journal article" date="2016" name="BMC Genomics">
        <title>Genomic analysis of the nitrate-respiring Sphingopyxis granuli (formerly Sphingomonas macrogoltabida) strain TFA.</title>
        <authorList>
            <person name="Garcia-Romero I."/>
            <person name="Perez-Pulido A.J."/>
            <person name="Gonzalez-Flores Y.E."/>
            <person name="Reyes-Ramirez F."/>
            <person name="Santero E."/>
            <person name="Floriano B."/>
        </authorList>
    </citation>
    <scope>NUCLEOTIDE SEQUENCE [LARGE SCALE GENOMIC DNA]</scope>
    <source>
        <strain evidence="1 2">TFA</strain>
    </source>
</reference>
<dbReference type="PANTHER" id="PTHR40590">
    <property type="entry name" value="CYTOPLASMIC PROTEIN-RELATED"/>
    <property type="match status" value="1"/>
</dbReference>
<gene>
    <name evidence="1" type="ORF">SGRAN_1823</name>
</gene>
<accession>A0AA86GL42</accession>
<keyword evidence="2" id="KW-1185">Reference proteome</keyword>
<dbReference type="Pfam" id="PF01963">
    <property type="entry name" value="TraB_PrgY_gumN"/>
    <property type="match status" value="1"/>
</dbReference>
<sequence length="260" mass="27473">MWLVADPDTRIYLLGTMHALPRGTDWDGGKVAEAMRAADALVMELSPDELAAAGAVFGQLAPRSAPLAIDRRLSGEALGGYRRLEAKGGDFGGDRLDDWAVMVLMGQRTAALAKLSPDAGVEAGLTAAFRDADKPIGGLETAKAQLLLFETLPPEAQRTLLERAASRADSAPREVGALADAWSRGDVAALEAVINADVEAVPAARKAILTDRNRRWSAWVKRRMDRPGTLLVAVGAGHLIGPEGVPALLEADGLTVTRVQ</sequence>
<name>A0AA86GL42_9SPHN</name>
<dbReference type="KEGG" id="sgi:SGRAN_1823"/>
<dbReference type="InterPro" id="IPR047111">
    <property type="entry name" value="YbaP-like"/>
</dbReference>
<dbReference type="PANTHER" id="PTHR40590:SF1">
    <property type="entry name" value="CYTOPLASMIC PROTEIN"/>
    <property type="match status" value="1"/>
</dbReference>
<evidence type="ECO:0000313" key="1">
    <source>
        <dbReference type="EMBL" id="AMG74201.1"/>
    </source>
</evidence>
<dbReference type="InterPro" id="IPR002816">
    <property type="entry name" value="TraB/PrgY/GumN_fam"/>
</dbReference>
<proteinExistence type="predicted"/>
<dbReference type="Proteomes" id="UP000058599">
    <property type="component" value="Chromosome"/>
</dbReference>
<dbReference type="AlphaFoldDB" id="A0AA86GL42"/>
<dbReference type="CDD" id="cd14789">
    <property type="entry name" value="Tiki"/>
    <property type="match status" value="1"/>
</dbReference>
<evidence type="ECO:0000313" key="2">
    <source>
        <dbReference type="Proteomes" id="UP000058599"/>
    </source>
</evidence>
<protein>
    <submittedName>
        <fullName evidence="1">GumN protein (TraB family protein)</fullName>
    </submittedName>
</protein>
<organism evidence="1 2">
    <name type="scientific">Sphingopyxis granuli</name>
    <dbReference type="NCBI Taxonomy" id="267128"/>
    <lineage>
        <taxon>Bacteria</taxon>
        <taxon>Pseudomonadati</taxon>
        <taxon>Pseudomonadota</taxon>
        <taxon>Alphaproteobacteria</taxon>
        <taxon>Sphingomonadales</taxon>
        <taxon>Sphingomonadaceae</taxon>
        <taxon>Sphingopyxis</taxon>
    </lineage>
</organism>
<dbReference type="EMBL" id="CP012199">
    <property type="protein sequence ID" value="AMG74201.1"/>
    <property type="molecule type" value="Genomic_DNA"/>
</dbReference>